<dbReference type="EMBL" id="BMDX01000018">
    <property type="protein sequence ID" value="GGA85343.1"/>
    <property type="molecule type" value="Genomic_DNA"/>
</dbReference>
<keyword evidence="3" id="KW-0560">Oxidoreductase</keyword>
<protein>
    <submittedName>
        <fullName evidence="7">Sorbitol dehydrogenase</fullName>
    </submittedName>
</protein>
<evidence type="ECO:0000313" key="7">
    <source>
        <dbReference type="EMBL" id="GGA85343.1"/>
    </source>
</evidence>
<name>A0A8J2U7T4_9GAMM</name>
<evidence type="ECO:0000256" key="2">
    <source>
        <dbReference type="ARBA" id="ARBA00022833"/>
    </source>
</evidence>
<dbReference type="GO" id="GO:0016491">
    <property type="term" value="F:oxidoreductase activity"/>
    <property type="evidence" value="ECO:0007669"/>
    <property type="project" value="UniProtKB-KW"/>
</dbReference>
<evidence type="ECO:0000256" key="3">
    <source>
        <dbReference type="ARBA" id="ARBA00023002"/>
    </source>
</evidence>
<organism evidence="7 8">
    <name type="scientific">Neiella marina</name>
    <dbReference type="NCBI Taxonomy" id="508461"/>
    <lineage>
        <taxon>Bacteria</taxon>
        <taxon>Pseudomonadati</taxon>
        <taxon>Pseudomonadota</taxon>
        <taxon>Gammaproteobacteria</taxon>
        <taxon>Alteromonadales</taxon>
        <taxon>Echinimonadaceae</taxon>
        <taxon>Neiella</taxon>
    </lineage>
</organism>
<keyword evidence="2 4" id="KW-0862">Zinc</keyword>
<dbReference type="Pfam" id="PF08240">
    <property type="entry name" value="ADH_N"/>
    <property type="match status" value="1"/>
</dbReference>
<dbReference type="PANTHER" id="PTHR43401:SF2">
    <property type="entry name" value="L-THREONINE 3-DEHYDROGENASE"/>
    <property type="match status" value="1"/>
</dbReference>
<dbReference type="AlphaFoldDB" id="A0A8J2U7T4"/>
<comment type="cofactor">
    <cofactor evidence="4">
        <name>Zn(2+)</name>
        <dbReference type="ChEBI" id="CHEBI:29105"/>
    </cofactor>
</comment>
<dbReference type="GO" id="GO:0008270">
    <property type="term" value="F:zinc ion binding"/>
    <property type="evidence" value="ECO:0007669"/>
    <property type="project" value="InterPro"/>
</dbReference>
<reference evidence="8" key="1">
    <citation type="journal article" date="2019" name="Int. J. Syst. Evol. Microbiol.">
        <title>The Global Catalogue of Microorganisms (GCM) 10K type strain sequencing project: providing services to taxonomists for standard genome sequencing and annotation.</title>
        <authorList>
            <consortium name="The Broad Institute Genomics Platform"/>
            <consortium name="The Broad Institute Genome Sequencing Center for Infectious Disease"/>
            <person name="Wu L."/>
            <person name="Ma J."/>
        </authorList>
    </citation>
    <scope>NUCLEOTIDE SEQUENCE [LARGE SCALE GENOMIC DNA]</scope>
    <source>
        <strain evidence="8">CGMCC 1.10130</strain>
    </source>
</reference>
<evidence type="ECO:0000256" key="4">
    <source>
        <dbReference type="RuleBase" id="RU361277"/>
    </source>
</evidence>
<dbReference type="RefSeq" id="WP_229744770.1">
    <property type="nucleotide sequence ID" value="NZ_BMDX01000018.1"/>
</dbReference>
<feature type="domain" description="Alcohol dehydrogenase-like N-terminal" evidence="6">
    <location>
        <begin position="32"/>
        <end position="145"/>
    </location>
</feature>
<dbReference type="InterPro" id="IPR011032">
    <property type="entry name" value="GroES-like_sf"/>
</dbReference>
<dbReference type="InterPro" id="IPR050129">
    <property type="entry name" value="Zn_alcohol_dh"/>
</dbReference>
<comment type="similarity">
    <text evidence="4">Belongs to the zinc-containing alcohol dehydrogenase family.</text>
</comment>
<evidence type="ECO:0000259" key="5">
    <source>
        <dbReference type="Pfam" id="PF00107"/>
    </source>
</evidence>
<gene>
    <name evidence="7" type="ORF">GCM10011369_29200</name>
</gene>
<dbReference type="SUPFAM" id="SSF50129">
    <property type="entry name" value="GroES-like"/>
    <property type="match status" value="1"/>
</dbReference>
<dbReference type="InterPro" id="IPR036291">
    <property type="entry name" value="NAD(P)-bd_dom_sf"/>
</dbReference>
<comment type="caution">
    <text evidence="7">The sequence shown here is derived from an EMBL/GenBank/DDBJ whole genome shotgun (WGS) entry which is preliminary data.</text>
</comment>
<dbReference type="Proteomes" id="UP000619743">
    <property type="component" value="Unassembled WGS sequence"/>
</dbReference>
<dbReference type="InterPro" id="IPR013149">
    <property type="entry name" value="ADH-like_C"/>
</dbReference>
<accession>A0A8J2U7T4</accession>
<dbReference type="InterPro" id="IPR002328">
    <property type="entry name" value="ADH_Zn_CS"/>
</dbReference>
<keyword evidence="1 4" id="KW-0479">Metal-binding</keyword>
<dbReference type="Gene3D" id="3.40.50.720">
    <property type="entry name" value="NAD(P)-binding Rossmann-like Domain"/>
    <property type="match status" value="1"/>
</dbReference>
<dbReference type="Pfam" id="PF00107">
    <property type="entry name" value="ADH_zinc_N"/>
    <property type="match status" value="1"/>
</dbReference>
<dbReference type="PANTHER" id="PTHR43401">
    <property type="entry name" value="L-THREONINE 3-DEHYDROGENASE"/>
    <property type="match status" value="1"/>
</dbReference>
<proteinExistence type="inferred from homology"/>
<evidence type="ECO:0000259" key="6">
    <source>
        <dbReference type="Pfam" id="PF08240"/>
    </source>
</evidence>
<dbReference type="SUPFAM" id="SSF51735">
    <property type="entry name" value="NAD(P)-binding Rossmann-fold domains"/>
    <property type="match status" value="1"/>
</dbReference>
<feature type="domain" description="Alcohol dehydrogenase-like C-terminal" evidence="5">
    <location>
        <begin position="196"/>
        <end position="331"/>
    </location>
</feature>
<evidence type="ECO:0000256" key="1">
    <source>
        <dbReference type="ARBA" id="ARBA00022723"/>
    </source>
</evidence>
<dbReference type="InterPro" id="IPR013154">
    <property type="entry name" value="ADH-like_N"/>
</dbReference>
<evidence type="ECO:0000313" key="8">
    <source>
        <dbReference type="Proteomes" id="UP000619743"/>
    </source>
</evidence>
<dbReference type="Gene3D" id="3.90.180.10">
    <property type="entry name" value="Medium-chain alcohol dehydrogenases, catalytic domain"/>
    <property type="match status" value="1"/>
</dbReference>
<dbReference type="PROSITE" id="PS00059">
    <property type="entry name" value="ADH_ZINC"/>
    <property type="match status" value="1"/>
</dbReference>
<sequence length="373" mass="40000">MSIAIPEQAKVAVLTELKKFEFQHHPIPQISDDEILVKVEGCGVCGTDVHEYRNDPFGMIPVVLGHEGSGRIVKLGKNITTDSTGKPVEVGSKLITSIIPCGECGPCTSTPGRTNLCENMGCYGLMGDQPENKFNGWFGDYLVLKPGSTFFEVSEFSLEERILIEPVAVAVHAVERAKTTNLLNFASPVLIQGAGPIGLSIIAVLKAMGIQNIIAVDGQNDRLELAKALGASQGLNFNEFESTDALAAKVQELTLGRGAQFAFQCTGSPAAASTVWKLIARGGGLCELGFFVDNGEAKVNPHFDMCNKEITMVGSWAYSPEDYPNAIACMKSIKDAGLPITKLVTHVFPLDQIGEAVETNIRMEGIKVITVNE</sequence>
<keyword evidence="8" id="KW-1185">Reference proteome</keyword>